<dbReference type="Gene3D" id="2.102.10.10">
    <property type="entry name" value="Rieske [2Fe-2S] iron-sulphur domain"/>
    <property type="match status" value="1"/>
</dbReference>
<dbReference type="EMBL" id="CP120988">
    <property type="protein sequence ID" value="WLQ60648.1"/>
    <property type="molecule type" value="Genomic_DNA"/>
</dbReference>
<gene>
    <name evidence="1" type="ORF">P8A19_36800</name>
</gene>
<accession>A0ABY9IYP2</accession>
<dbReference type="InterPro" id="IPR036922">
    <property type="entry name" value="Rieske_2Fe-2S_sf"/>
</dbReference>
<evidence type="ECO:0000313" key="1">
    <source>
        <dbReference type="EMBL" id="WLQ60648.1"/>
    </source>
</evidence>
<organism evidence="1 2">
    <name type="scientific">Streptomyces poriferorum</name>
    <dbReference type="NCBI Taxonomy" id="2798799"/>
    <lineage>
        <taxon>Bacteria</taxon>
        <taxon>Bacillati</taxon>
        <taxon>Actinomycetota</taxon>
        <taxon>Actinomycetes</taxon>
        <taxon>Kitasatosporales</taxon>
        <taxon>Streptomycetaceae</taxon>
        <taxon>Streptomyces</taxon>
    </lineage>
</organism>
<dbReference type="RefSeq" id="WP_306069129.1">
    <property type="nucleotide sequence ID" value="NZ_CP120988.1"/>
</dbReference>
<name>A0ABY9IYP2_9ACTN</name>
<proteinExistence type="predicted"/>
<evidence type="ECO:0000313" key="2">
    <source>
        <dbReference type="Proteomes" id="UP001235744"/>
    </source>
</evidence>
<protein>
    <recommendedName>
        <fullName evidence="3">Rieske domain-containing protein</fullName>
    </recommendedName>
</protein>
<keyword evidence="2" id="KW-1185">Reference proteome</keyword>
<reference evidence="1 2" key="1">
    <citation type="submission" date="2023-03" db="EMBL/GenBank/DDBJ databases">
        <title>Isolation and description of six Streptomyces strains from soil environments, able to metabolize different microbial glucans.</title>
        <authorList>
            <person name="Widen T."/>
            <person name="Larsbrink J."/>
        </authorList>
    </citation>
    <scope>NUCLEOTIDE SEQUENCE [LARGE SCALE GENOMIC DNA]</scope>
    <source>
        <strain evidence="1 2">Alt2</strain>
    </source>
</reference>
<dbReference type="Proteomes" id="UP001235744">
    <property type="component" value="Chromosome"/>
</dbReference>
<dbReference type="SUPFAM" id="SSF50022">
    <property type="entry name" value="ISP domain"/>
    <property type="match status" value="1"/>
</dbReference>
<sequence>MCRADSGSIRNCTCTHHSWSFDPADALVSVPKRSDHPEPLDTTAWDPVEVLYVESQGQLIFGARNPGTVPLREPLGGVAR</sequence>
<evidence type="ECO:0008006" key="3">
    <source>
        <dbReference type="Google" id="ProtNLM"/>
    </source>
</evidence>